<keyword evidence="4 5" id="KW-0539">Nucleus</keyword>
<dbReference type="GO" id="GO:0017056">
    <property type="term" value="F:structural constituent of nuclear pore"/>
    <property type="evidence" value="ECO:0007669"/>
    <property type="project" value="InterPro"/>
</dbReference>
<accession>A0A1A9WJ12</accession>
<evidence type="ECO:0000256" key="5">
    <source>
        <dbReference type="RuleBase" id="RU364035"/>
    </source>
</evidence>
<evidence type="ECO:0000256" key="2">
    <source>
        <dbReference type="ARBA" id="ARBA00010186"/>
    </source>
</evidence>
<name>A0A1A9WJ12_9MUSC</name>
<keyword evidence="5" id="KW-0472">Membrane</keyword>
<dbReference type="InterPro" id="IPR007231">
    <property type="entry name" value="Nucleoporin_int_Nup93/Nic96"/>
</dbReference>
<sequence>MNFNSLLQQAQRRLTLYAGSCHEDFIQILEDKYDFLWMQLLILRTDATDSSESLTYSALQVMILEKYGEKHFNANEQKHLYFEVLALTGQFEAAIEFVARSEKYRVHAVHIALALNEMMLIAGPRNVQEPLLSIDIEDAIPMRRLNIARLIMLYVNKFEKTDPAEALQYFFFLRNLKDPDGRNLFLVCVSDLAIECRSYDLLFGKIMGVAGGGLLQQFECVNFDSRTAINIVADELVRKGMFEDAIKLYDLVDMQSHSLR</sequence>
<dbReference type="EnsemblMetazoa" id="GBRI021626-RA">
    <property type="protein sequence ID" value="GBRI021626-PA"/>
    <property type="gene ID" value="GBRI021626"/>
</dbReference>
<keyword evidence="5" id="KW-0509">mRNA transport</keyword>
<dbReference type="GO" id="GO:0005643">
    <property type="term" value="C:nuclear pore"/>
    <property type="evidence" value="ECO:0007669"/>
    <property type="project" value="UniProtKB-SubCell"/>
</dbReference>
<organism evidence="6 7">
    <name type="scientific">Glossina brevipalpis</name>
    <dbReference type="NCBI Taxonomy" id="37001"/>
    <lineage>
        <taxon>Eukaryota</taxon>
        <taxon>Metazoa</taxon>
        <taxon>Ecdysozoa</taxon>
        <taxon>Arthropoda</taxon>
        <taxon>Hexapoda</taxon>
        <taxon>Insecta</taxon>
        <taxon>Pterygota</taxon>
        <taxon>Neoptera</taxon>
        <taxon>Endopterygota</taxon>
        <taxon>Diptera</taxon>
        <taxon>Brachycera</taxon>
        <taxon>Muscomorpha</taxon>
        <taxon>Hippoboscoidea</taxon>
        <taxon>Glossinidae</taxon>
        <taxon>Glossina</taxon>
    </lineage>
</organism>
<keyword evidence="5" id="KW-0653">Protein transport</keyword>
<comment type="subcellular location">
    <subcellularLocation>
        <location evidence="1 5">Nucleus</location>
        <location evidence="1 5">Nuclear pore complex</location>
    </subcellularLocation>
</comment>
<dbReference type="Proteomes" id="UP000091820">
    <property type="component" value="Unassembled WGS sequence"/>
</dbReference>
<dbReference type="AlphaFoldDB" id="A0A1A9WJ12"/>
<dbReference type="Pfam" id="PF04097">
    <property type="entry name" value="Nic96"/>
    <property type="match status" value="1"/>
</dbReference>
<evidence type="ECO:0000313" key="6">
    <source>
        <dbReference type="EnsemblMetazoa" id="GBRI021626-PA"/>
    </source>
</evidence>
<comment type="similarity">
    <text evidence="2 5">Belongs to the nucleoporin interacting component (NIC) family.</text>
</comment>
<proteinExistence type="inferred from homology"/>
<dbReference type="GO" id="GO:0006606">
    <property type="term" value="P:protein import into nucleus"/>
    <property type="evidence" value="ECO:0007669"/>
    <property type="project" value="TreeGrafter"/>
</dbReference>
<protein>
    <recommendedName>
        <fullName evidence="5">Nuclear pore protein</fullName>
    </recommendedName>
</protein>
<dbReference type="STRING" id="37001.A0A1A9WJ12"/>
<evidence type="ECO:0000256" key="3">
    <source>
        <dbReference type="ARBA" id="ARBA00023132"/>
    </source>
</evidence>
<keyword evidence="7" id="KW-1185">Reference proteome</keyword>
<dbReference type="GO" id="GO:0016973">
    <property type="term" value="P:poly(A)+ mRNA export from nucleus"/>
    <property type="evidence" value="ECO:0007669"/>
    <property type="project" value="TreeGrafter"/>
</dbReference>
<keyword evidence="5" id="KW-0813">Transport</keyword>
<reference evidence="6" key="2">
    <citation type="submission" date="2020-05" db="UniProtKB">
        <authorList>
            <consortium name="EnsemblMetazoa"/>
        </authorList>
    </citation>
    <scope>IDENTIFICATION</scope>
    <source>
        <strain evidence="6">IAEA</strain>
    </source>
</reference>
<evidence type="ECO:0000256" key="1">
    <source>
        <dbReference type="ARBA" id="ARBA00004567"/>
    </source>
</evidence>
<dbReference type="VEuPathDB" id="VectorBase:GBRI021626"/>
<dbReference type="PANTHER" id="PTHR11225">
    <property type="entry name" value="NUCLEAR PORE COMPLEX PROTEIN NUP93 NUCLEOPORIN NUP93 DEAD EYE PROTEIN"/>
    <property type="match status" value="1"/>
</dbReference>
<keyword evidence="3 5" id="KW-0906">Nuclear pore complex</keyword>
<evidence type="ECO:0000313" key="7">
    <source>
        <dbReference type="Proteomes" id="UP000091820"/>
    </source>
</evidence>
<dbReference type="PANTHER" id="PTHR11225:SF4">
    <property type="entry name" value="NUCLEAR PORE COMPLEX PROTEIN NUP93"/>
    <property type="match status" value="1"/>
</dbReference>
<evidence type="ECO:0000256" key="4">
    <source>
        <dbReference type="ARBA" id="ARBA00023242"/>
    </source>
</evidence>
<keyword evidence="5" id="KW-0811">Translocation</keyword>
<reference evidence="7" key="1">
    <citation type="submission" date="2014-03" db="EMBL/GenBank/DDBJ databases">
        <authorList>
            <person name="Aksoy S."/>
            <person name="Warren W."/>
            <person name="Wilson R.K."/>
        </authorList>
    </citation>
    <scope>NUCLEOTIDE SEQUENCE [LARGE SCALE GENOMIC DNA]</scope>
    <source>
        <strain evidence="7">IAEA</strain>
    </source>
</reference>